<dbReference type="InterPro" id="IPR029787">
    <property type="entry name" value="Nucleotide_cyclase"/>
</dbReference>
<dbReference type="SUPFAM" id="SSF55073">
    <property type="entry name" value="Nucleotide cyclase"/>
    <property type="match status" value="1"/>
</dbReference>
<accession>K2F6X3</accession>
<comment type="caution">
    <text evidence="1">The sequence shown here is derived from an EMBL/GenBank/DDBJ whole genome shotgun (WGS) entry which is preliminary data.</text>
</comment>
<gene>
    <name evidence="1" type="ORF">ACD_4C00134G0002</name>
</gene>
<reference evidence="1" key="1">
    <citation type="journal article" date="2012" name="Science">
        <title>Fermentation, hydrogen, and sulfur metabolism in multiple uncultivated bacterial phyla.</title>
        <authorList>
            <person name="Wrighton K.C."/>
            <person name="Thomas B.C."/>
            <person name="Sharon I."/>
            <person name="Miller C.S."/>
            <person name="Castelle C.J."/>
            <person name="VerBerkmoes N.C."/>
            <person name="Wilkins M.J."/>
            <person name="Hettich R.L."/>
            <person name="Lipton M.S."/>
            <person name="Williams K.H."/>
            <person name="Long P.E."/>
            <person name="Banfield J.F."/>
        </authorList>
    </citation>
    <scope>NUCLEOTIDE SEQUENCE [LARGE SCALE GENOMIC DNA]</scope>
</reference>
<proteinExistence type="predicted"/>
<organism evidence="1">
    <name type="scientific">uncultured bacterium</name>
    <name type="common">gcode 4</name>
    <dbReference type="NCBI Taxonomy" id="1234023"/>
    <lineage>
        <taxon>Bacteria</taxon>
        <taxon>environmental samples</taxon>
    </lineage>
</organism>
<dbReference type="AlphaFoldDB" id="K2F6X3"/>
<dbReference type="EMBL" id="AMFJ01000650">
    <property type="protein sequence ID" value="EKE26871.1"/>
    <property type="molecule type" value="Genomic_DNA"/>
</dbReference>
<evidence type="ECO:0000313" key="1">
    <source>
        <dbReference type="EMBL" id="EKE26871.1"/>
    </source>
</evidence>
<name>K2F6X3_9BACT</name>
<sequence>MTHNKSKLERRGGMQVPSFPGNYPGNFIKRLHILLRSDPDHLQTIHEQKQVRRIILAADIRNFSKSLEQHGDERVLQFMSMFLSYASERIQRLSCSFVNKYTGGGFFAQTDIGCDENSATIEDVIEVSLDLMRVFIGLKMHYGFTFANLSIAITEANCIESTVGNFNYIDFSIIGKELNNLFKLLSQTEGSIITLSNEIISKTHNNYHSVYVGMKQLSGIAAPIPIYSLIRKKSQDEAIENGKVRICSKDTCPESYDFCKKAWDSGVDSKSRDEEQELEKEYFDLNCNHCGDTSKCGHWMKCLSKLTRARSNKPCICCHICANFRNCYNCYQLGRRGEKMISCDADINQAFYVLEG</sequence>
<dbReference type="Gene3D" id="3.30.70.1230">
    <property type="entry name" value="Nucleotide cyclase"/>
    <property type="match status" value="1"/>
</dbReference>
<evidence type="ECO:0008006" key="2">
    <source>
        <dbReference type="Google" id="ProtNLM"/>
    </source>
</evidence>
<protein>
    <recommendedName>
        <fullName evidence="2">Guanylate cyclase domain-containing protein</fullName>
    </recommendedName>
</protein>